<proteinExistence type="predicted"/>
<name>A0AAV4RPJ0_9ARAC</name>
<dbReference type="AlphaFoldDB" id="A0AAV4RPJ0"/>
<organism evidence="1 2">
    <name type="scientific">Caerostris darwini</name>
    <dbReference type="NCBI Taxonomy" id="1538125"/>
    <lineage>
        <taxon>Eukaryota</taxon>
        <taxon>Metazoa</taxon>
        <taxon>Ecdysozoa</taxon>
        <taxon>Arthropoda</taxon>
        <taxon>Chelicerata</taxon>
        <taxon>Arachnida</taxon>
        <taxon>Araneae</taxon>
        <taxon>Araneomorphae</taxon>
        <taxon>Entelegynae</taxon>
        <taxon>Araneoidea</taxon>
        <taxon>Araneidae</taxon>
        <taxon>Caerostris</taxon>
    </lineage>
</organism>
<accession>A0AAV4RPJ0</accession>
<keyword evidence="2" id="KW-1185">Reference proteome</keyword>
<protein>
    <submittedName>
        <fullName evidence="1">Uncharacterized protein</fullName>
    </submittedName>
</protein>
<dbReference type="Proteomes" id="UP001054837">
    <property type="component" value="Unassembled WGS sequence"/>
</dbReference>
<gene>
    <name evidence="1" type="ORF">CDAR_8001</name>
</gene>
<evidence type="ECO:0000313" key="2">
    <source>
        <dbReference type="Proteomes" id="UP001054837"/>
    </source>
</evidence>
<sequence>MVKSRFHGKLNLMKTPTQRKKLTRPGAESCQKEIYARVSFQVRFRTINFHFRDENSINYPNSPQSWHCTTNWLDVCITQRNKRLNHLYNKHNILRGPPPFITRTTPYCSQRLLSCGGCSAPHYSPTLAGLAFLEHNGWSNGRNGLCYLYWL</sequence>
<comment type="caution">
    <text evidence="1">The sequence shown here is derived from an EMBL/GenBank/DDBJ whole genome shotgun (WGS) entry which is preliminary data.</text>
</comment>
<dbReference type="EMBL" id="BPLQ01006434">
    <property type="protein sequence ID" value="GIY22382.1"/>
    <property type="molecule type" value="Genomic_DNA"/>
</dbReference>
<evidence type="ECO:0000313" key="1">
    <source>
        <dbReference type="EMBL" id="GIY22382.1"/>
    </source>
</evidence>
<reference evidence="1 2" key="1">
    <citation type="submission" date="2021-06" db="EMBL/GenBank/DDBJ databases">
        <title>Caerostris darwini draft genome.</title>
        <authorList>
            <person name="Kono N."/>
            <person name="Arakawa K."/>
        </authorList>
    </citation>
    <scope>NUCLEOTIDE SEQUENCE [LARGE SCALE GENOMIC DNA]</scope>
</reference>